<sequence>MKKYTSMRDLIMSTNKKIVITGGPGTGKTSIIDFLKENGHQCLLEISRQVTLEAQAQGIEQLFLTDPLLFSNKLLEGRINQHKESEILSGTIFFDRGIPDVVAYMDYAGDNYPSYFKEACLNYRYHQIFLLPPWEAIYTSDNERYENFEQATEIYHHLKKTYLDSGYELLEVPQGSISERANFVLNNLR</sequence>
<dbReference type="Proteomes" id="UP000004690">
    <property type="component" value="Unassembled WGS sequence"/>
</dbReference>
<evidence type="ECO:0000313" key="3">
    <source>
        <dbReference type="Proteomes" id="UP000004690"/>
    </source>
</evidence>
<gene>
    <name evidence="2" type="ORF">JoomaDRAFT_0091</name>
</gene>
<dbReference type="InterPro" id="IPR027417">
    <property type="entry name" value="P-loop_NTPase"/>
</dbReference>
<dbReference type="Pfam" id="PF13521">
    <property type="entry name" value="AAA_28"/>
    <property type="match status" value="1"/>
</dbReference>
<name>I3C0K9_9FLAO</name>
<keyword evidence="3" id="KW-1185">Reference proteome</keyword>
<reference evidence="2 3" key="1">
    <citation type="submission" date="2012-02" db="EMBL/GenBank/DDBJ databases">
        <title>Improved High-Quality Draft genome of Joostella marina DSM 19592.</title>
        <authorList>
            <consortium name="US DOE Joint Genome Institute (JGI-PGF)"/>
            <person name="Lucas S."/>
            <person name="Copeland A."/>
            <person name="Lapidus A."/>
            <person name="Bruce D."/>
            <person name="Goodwin L."/>
            <person name="Pitluck S."/>
            <person name="Peters L."/>
            <person name="Chertkov O."/>
            <person name="Ovchinnikova G."/>
            <person name="Kyrpides N."/>
            <person name="Mavromatis K."/>
            <person name="Detter J.C."/>
            <person name="Han C."/>
            <person name="Land M."/>
            <person name="Hauser L."/>
            <person name="Markowitz V."/>
            <person name="Cheng J.-F."/>
            <person name="Hugenholtz P."/>
            <person name="Woyke T."/>
            <person name="Wu D."/>
            <person name="Tindall B."/>
            <person name="Brambilla E."/>
            <person name="Klenk H.-P."/>
            <person name="Eisen J.A."/>
        </authorList>
    </citation>
    <scope>NUCLEOTIDE SEQUENCE [LARGE SCALE GENOMIC DNA]</scope>
    <source>
        <strain evidence="2 3">DSM 19592</strain>
    </source>
</reference>
<evidence type="ECO:0000313" key="2">
    <source>
        <dbReference type="EMBL" id="EIJ37152.1"/>
    </source>
</evidence>
<dbReference type="STRING" id="926559.JoomaDRAFT_0091"/>
<dbReference type="InterPro" id="IPR038727">
    <property type="entry name" value="NadR/Ttd14_AAA_dom"/>
</dbReference>
<evidence type="ECO:0000259" key="1">
    <source>
        <dbReference type="Pfam" id="PF13521"/>
    </source>
</evidence>
<feature type="domain" description="NadR/Ttd14 AAA" evidence="1">
    <location>
        <begin position="17"/>
        <end position="180"/>
    </location>
</feature>
<dbReference type="eggNOG" id="COG3911">
    <property type="taxonomic scope" value="Bacteria"/>
</dbReference>
<dbReference type="Gene3D" id="3.40.50.300">
    <property type="entry name" value="P-loop containing nucleotide triphosphate hydrolases"/>
    <property type="match status" value="1"/>
</dbReference>
<organism evidence="2 3">
    <name type="scientific">Galbibacter orientalis DSM 19592</name>
    <dbReference type="NCBI Taxonomy" id="926559"/>
    <lineage>
        <taxon>Bacteria</taxon>
        <taxon>Pseudomonadati</taxon>
        <taxon>Bacteroidota</taxon>
        <taxon>Flavobacteriia</taxon>
        <taxon>Flavobacteriales</taxon>
        <taxon>Flavobacteriaceae</taxon>
        <taxon>Galbibacter</taxon>
    </lineage>
</organism>
<dbReference type="SUPFAM" id="SSF52540">
    <property type="entry name" value="P-loop containing nucleoside triphosphate hydrolases"/>
    <property type="match status" value="1"/>
</dbReference>
<dbReference type="EMBL" id="JH651380">
    <property type="protein sequence ID" value="EIJ37152.1"/>
    <property type="molecule type" value="Genomic_DNA"/>
</dbReference>
<dbReference type="HOGENOM" id="CLU_114480_0_0_10"/>
<proteinExistence type="predicted"/>
<protein>
    <submittedName>
        <fullName evidence="2">Putative ATPase</fullName>
    </submittedName>
</protein>
<accession>I3C0K9</accession>
<dbReference type="AlphaFoldDB" id="I3C0K9"/>